<dbReference type="AlphaFoldDB" id="A0A372NR16"/>
<evidence type="ECO:0000313" key="2">
    <source>
        <dbReference type="Proteomes" id="UP000264217"/>
    </source>
</evidence>
<sequence>MAQDITKAKSYPEQVGDITFDPKTDRADFKLCDGDIYQYYGTGTTYKGGTKALKQYLLKHYQYKPAYKNITGYVTVRFVVNCRAQTDRFRVLQIDEHYQKTTFNAGFISHLTKLCQSLNNWVAGGTDQRKANTYYYLNFKMLRGRIKEITP</sequence>
<reference evidence="1 2" key="1">
    <citation type="submission" date="2018-08" db="EMBL/GenBank/DDBJ databases">
        <title>Mucilaginibacter sp. MYSH2.</title>
        <authorList>
            <person name="Seo T."/>
        </authorList>
    </citation>
    <scope>NUCLEOTIDE SEQUENCE [LARGE SCALE GENOMIC DNA]</scope>
    <source>
        <strain evidence="1 2">MYSH2</strain>
    </source>
</reference>
<organism evidence="1 2">
    <name type="scientific">Mucilaginibacter conchicola</name>
    <dbReference type="NCBI Taxonomy" id="2303333"/>
    <lineage>
        <taxon>Bacteria</taxon>
        <taxon>Pseudomonadati</taxon>
        <taxon>Bacteroidota</taxon>
        <taxon>Sphingobacteriia</taxon>
        <taxon>Sphingobacteriales</taxon>
        <taxon>Sphingobacteriaceae</taxon>
        <taxon>Mucilaginibacter</taxon>
    </lineage>
</organism>
<keyword evidence="2" id="KW-1185">Reference proteome</keyword>
<comment type="caution">
    <text evidence="1">The sequence shown here is derived from an EMBL/GenBank/DDBJ whole genome shotgun (WGS) entry which is preliminary data.</text>
</comment>
<proteinExistence type="predicted"/>
<accession>A0A372NR16</accession>
<dbReference type="Proteomes" id="UP000264217">
    <property type="component" value="Unassembled WGS sequence"/>
</dbReference>
<evidence type="ECO:0000313" key="1">
    <source>
        <dbReference type="EMBL" id="RFZ91723.1"/>
    </source>
</evidence>
<gene>
    <name evidence="1" type="ORF">D0C36_09690</name>
</gene>
<name>A0A372NR16_9SPHI</name>
<protein>
    <submittedName>
        <fullName evidence="1">Uncharacterized protein</fullName>
    </submittedName>
</protein>
<dbReference type="EMBL" id="QWDC01000002">
    <property type="protein sequence ID" value="RFZ91723.1"/>
    <property type="molecule type" value="Genomic_DNA"/>
</dbReference>